<dbReference type="eggNOG" id="COG2512">
    <property type="taxonomic scope" value="Bacteria"/>
</dbReference>
<sequence length="124" mass="13997">MKCSRCGDMIPEGESYDFYGQTLCEDCYIGAIEPPRSCDVAAVHSAKKSRAIAGQTGTEGLTELQKDIYNYVRQQGKVTKPELAKKFKLAEWELDKQFAVLRHCELLKGRKEGDKIYLVPFDAE</sequence>
<gene>
    <name evidence="1" type="ordered locus">TherJR_0278</name>
</gene>
<reference evidence="1 2" key="1">
    <citation type="submission" date="2010-05" db="EMBL/GenBank/DDBJ databases">
        <title>Complete sequence of Thermincola sp. JR.</title>
        <authorList>
            <consortium name="US DOE Joint Genome Institute"/>
            <person name="Lucas S."/>
            <person name="Copeland A."/>
            <person name="Lapidus A."/>
            <person name="Cheng J.-F."/>
            <person name="Bruce D."/>
            <person name="Goodwin L."/>
            <person name="Pitluck S."/>
            <person name="Chertkov O."/>
            <person name="Detter J.C."/>
            <person name="Han C."/>
            <person name="Tapia R."/>
            <person name="Land M."/>
            <person name="Hauser L."/>
            <person name="Kyrpides N."/>
            <person name="Mikhailova N."/>
            <person name="Hazen T.C."/>
            <person name="Woyke T."/>
        </authorList>
    </citation>
    <scope>NUCLEOTIDE SEQUENCE [LARGE SCALE GENOMIC DNA]</scope>
    <source>
        <strain evidence="1 2">JR</strain>
    </source>
</reference>
<dbReference type="STRING" id="635013.TherJR_0278"/>
<evidence type="ECO:0000313" key="1">
    <source>
        <dbReference type="EMBL" id="ADG81165.1"/>
    </source>
</evidence>
<protein>
    <submittedName>
        <fullName evidence="1">Uncharacterized protein</fullName>
    </submittedName>
</protein>
<dbReference type="Proteomes" id="UP000002377">
    <property type="component" value="Chromosome"/>
</dbReference>
<name>D5X9U4_THEPJ</name>
<dbReference type="OrthoDB" id="5516583at2"/>
<evidence type="ECO:0000313" key="2">
    <source>
        <dbReference type="Proteomes" id="UP000002377"/>
    </source>
</evidence>
<dbReference type="AlphaFoldDB" id="D5X9U4"/>
<accession>D5X9U4</accession>
<organism evidence="1 2">
    <name type="scientific">Thermincola potens (strain JR)</name>
    <dbReference type="NCBI Taxonomy" id="635013"/>
    <lineage>
        <taxon>Bacteria</taxon>
        <taxon>Bacillati</taxon>
        <taxon>Bacillota</taxon>
        <taxon>Clostridia</taxon>
        <taxon>Eubacteriales</taxon>
        <taxon>Thermincolaceae</taxon>
        <taxon>Thermincola</taxon>
    </lineage>
</organism>
<keyword evidence="2" id="KW-1185">Reference proteome</keyword>
<dbReference type="KEGG" id="tjr:TherJR_0278"/>
<dbReference type="RefSeq" id="WP_013119191.1">
    <property type="nucleotide sequence ID" value="NC_014152.1"/>
</dbReference>
<proteinExistence type="predicted"/>
<dbReference type="HOGENOM" id="CLU_158392_0_0_9"/>
<dbReference type="EMBL" id="CP002028">
    <property type="protein sequence ID" value="ADG81165.1"/>
    <property type="molecule type" value="Genomic_DNA"/>
</dbReference>